<protein>
    <submittedName>
        <fullName evidence="2">Uncharacterized protein</fullName>
    </submittedName>
</protein>
<feature type="region of interest" description="Disordered" evidence="1">
    <location>
        <begin position="16"/>
        <end position="37"/>
    </location>
</feature>
<dbReference type="EMBL" id="RJVU01079141">
    <property type="protein sequence ID" value="ROI15727.1"/>
    <property type="molecule type" value="Genomic_DNA"/>
</dbReference>
<accession>A0A3N0XEB4</accession>
<dbReference type="Proteomes" id="UP000281406">
    <property type="component" value="Unassembled WGS sequence"/>
</dbReference>
<evidence type="ECO:0000256" key="1">
    <source>
        <dbReference type="SAM" id="MobiDB-lite"/>
    </source>
</evidence>
<reference evidence="2 3" key="1">
    <citation type="submission" date="2018-10" db="EMBL/GenBank/DDBJ databases">
        <title>Genome assembly for a Yunnan-Guizhou Plateau 3E fish, Anabarilius grahami (Regan), and its evolutionary and genetic applications.</title>
        <authorList>
            <person name="Jiang W."/>
        </authorList>
    </citation>
    <scope>NUCLEOTIDE SEQUENCE [LARGE SCALE GENOMIC DNA]</scope>
    <source>
        <strain evidence="2">AG-KIZ</strain>
        <tissue evidence="2">Muscle</tissue>
    </source>
</reference>
<name>A0A3N0XEB4_ANAGA</name>
<gene>
    <name evidence="2" type="ORF">DPX16_20265</name>
</gene>
<sequence length="68" mass="7264">MGTVYLAADLNLGLNTPDHLDTRDEGDGQKGTRAREEEENQFLMTILCAALKGREFLSPGKVAVGDGG</sequence>
<feature type="compositionally biased region" description="Basic and acidic residues" evidence="1">
    <location>
        <begin position="18"/>
        <end position="36"/>
    </location>
</feature>
<organism evidence="2 3">
    <name type="scientific">Anabarilius grahami</name>
    <name type="common">Kanglang fish</name>
    <name type="synonym">Barilius grahami</name>
    <dbReference type="NCBI Taxonomy" id="495550"/>
    <lineage>
        <taxon>Eukaryota</taxon>
        <taxon>Metazoa</taxon>
        <taxon>Chordata</taxon>
        <taxon>Craniata</taxon>
        <taxon>Vertebrata</taxon>
        <taxon>Euteleostomi</taxon>
        <taxon>Actinopterygii</taxon>
        <taxon>Neopterygii</taxon>
        <taxon>Teleostei</taxon>
        <taxon>Ostariophysi</taxon>
        <taxon>Cypriniformes</taxon>
        <taxon>Xenocyprididae</taxon>
        <taxon>Xenocypridinae</taxon>
        <taxon>Xenocypridinae incertae sedis</taxon>
        <taxon>Anabarilius</taxon>
    </lineage>
</organism>
<keyword evidence="3" id="KW-1185">Reference proteome</keyword>
<dbReference type="AlphaFoldDB" id="A0A3N0XEB4"/>
<evidence type="ECO:0000313" key="2">
    <source>
        <dbReference type="EMBL" id="ROI15727.1"/>
    </source>
</evidence>
<comment type="caution">
    <text evidence="2">The sequence shown here is derived from an EMBL/GenBank/DDBJ whole genome shotgun (WGS) entry which is preliminary data.</text>
</comment>
<evidence type="ECO:0000313" key="3">
    <source>
        <dbReference type="Proteomes" id="UP000281406"/>
    </source>
</evidence>
<proteinExistence type="predicted"/>